<feature type="transmembrane region" description="Helical" evidence="1">
    <location>
        <begin position="57"/>
        <end position="78"/>
    </location>
</feature>
<dbReference type="RefSeq" id="WP_146288199.1">
    <property type="nucleotide sequence ID" value="NZ_CP042304.1"/>
</dbReference>
<keyword evidence="1" id="KW-1133">Transmembrane helix</keyword>
<name>A0A5B8LMA7_9HYPH</name>
<dbReference type="KEGG" id="dea:FPZ08_00670"/>
<evidence type="ECO:0000256" key="1">
    <source>
        <dbReference type="SAM" id="Phobius"/>
    </source>
</evidence>
<protein>
    <submittedName>
        <fullName evidence="2">Uncharacterized protein</fullName>
    </submittedName>
</protein>
<accession>A0A5B8LMA7</accession>
<reference evidence="2 3" key="1">
    <citation type="submission" date="2019-07" db="EMBL/GenBank/DDBJ databases">
        <title>Full genome sequence of Devosia sp. Gsoil 520.</title>
        <authorList>
            <person name="Im W.-T."/>
        </authorList>
    </citation>
    <scope>NUCLEOTIDE SEQUENCE [LARGE SCALE GENOMIC DNA]</scope>
    <source>
        <strain evidence="2 3">Gsoil 520</strain>
    </source>
</reference>
<sequence>MTPQTLTPELLETRSRQLDDRIGKRNRWEYLAGLIGGVATLVLGLFVLLSGPLDPPAITTGAGFLLLAAGSVVAMLQLHRRTGGGTSITGATAILASYRAELVRQRDALRSVLLWYVLPFIPGFLLIYSAALFTPGGSAWGALIPAGITLAFLAWVYHANRKAADCIDTEIDELDRRAHG</sequence>
<feature type="transmembrane region" description="Helical" evidence="1">
    <location>
        <begin position="30"/>
        <end position="51"/>
    </location>
</feature>
<evidence type="ECO:0000313" key="2">
    <source>
        <dbReference type="EMBL" id="QDZ09387.1"/>
    </source>
</evidence>
<dbReference type="AlphaFoldDB" id="A0A5B8LMA7"/>
<proteinExistence type="predicted"/>
<organism evidence="2 3">
    <name type="scientific">Devosia ginsengisoli</name>
    <dbReference type="NCBI Taxonomy" id="400770"/>
    <lineage>
        <taxon>Bacteria</taxon>
        <taxon>Pseudomonadati</taxon>
        <taxon>Pseudomonadota</taxon>
        <taxon>Alphaproteobacteria</taxon>
        <taxon>Hyphomicrobiales</taxon>
        <taxon>Devosiaceae</taxon>
        <taxon>Devosia</taxon>
    </lineage>
</organism>
<feature type="transmembrane region" description="Helical" evidence="1">
    <location>
        <begin position="139"/>
        <end position="157"/>
    </location>
</feature>
<gene>
    <name evidence="2" type="ORF">FPZ08_00670</name>
</gene>
<keyword evidence="1" id="KW-0472">Membrane</keyword>
<keyword evidence="1" id="KW-0812">Transmembrane</keyword>
<evidence type="ECO:0000313" key="3">
    <source>
        <dbReference type="Proteomes" id="UP000315364"/>
    </source>
</evidence>
<feature type="transmembrane region" description="Helical" evidence="1">
    <location>
        <begin position="113"/>
        <end position="133"/>
    </location>
</feature>
<dbReference type="Proteomes" id="UP000315364">
    <property type="component" value="Chromosome"/>
</dbReference>
<dbReference type="OrthoDB" id="8777999at2"/>
<dbReference type="EMBL" id="CP042304">
    <property type="protein sequence ID" value="QDZ09387.1"/>
    <property type="molecule type" value="Genomic_DNA"/>
</dbReference>
<keyword evidence="3" id="KW-1185">Reference proteome</keyword>